<evidence type="ECO:0000313" key="5">
    <source>
        <dbReference type="Proteomes" id="UP000033457"/>
    </source>
</evidence>
<gene>
    <name evidence="4" type="primary">acp</name>
    <name evidence="4" type="ORF">NCTC949_01017</name>
    <name evidence="3" type="ORF">UL82_09205</name>
</gene>
<evidence type="ECO:0000259" key="2">
    <source>
        <dbReference type="PROSITE" id="PS50075"/>
    </source>
</evidence>
<dbReference type="HOGENOM" id="CLU_2394742_0_0_11"/>
<feature type="compositionally biased region" description="Polar residues" evidence="1">
    <location>
        <begin position="1"/>
        <end position="14"/>
    </location>
</feature>
<proteinExistence type="predicted"/>
<dbReference type="EMBL" id="CP011312">
    <property type="protein sequence ID" value="AKE41981.1"/>
    <property type="molecule type" value="Genomic_DNA"/>
</dbReference>
<dbReference type="Proteomes" id="UP000271380">
    <property type="component" value="Chromosome"/>
</dbReference>
<evidence type="ECO:0000313" key="6">
    <source>
        <dbReference type="Proteomes" id="UP000271380"/>
    </source>
</evidence>
<feature type="domain" description="Carrier" evidence="2">
    <location>
        <begin position="20"/>
        <end position="93"/>
    </location>
</feature>
<keyword evidence="5" id="KW-1185">Reference proteome</keyword>
<dbReference type="KEGG" id="cku:UL82_09205"/>
<reference evidence="3 5" key="1">
    <citation type="journal article" date="2015" name="Genome Announc.">
        <title>Complete Genome Sequence of Corynebacterium kutscheri DSM 20755, a Corynebacterial Type Strain with Remarkably Low G+C Content of Chromosomal DNA.</title>
        <authorList>
            <person name="Ruckert C."/>
            <person name="Albersmeier A."/>
            <person name="Winkler A."/>
            <person name="Tauch A."/>
        </authorList>
    </citation>
    <scope>NUCLEOTIDE SEQUENCE [LARGE SCALE GENOMIC DNA]</scope>
    <source>
        <strain evidence="3 5">DSM 20755</strain>
    </source>
</reference>
<dbReference type="InterPro" id="IPR009081">
    <property type="entry name" value="PP-bd_ACP"/>
</dbReference>
<dbReference type="AlphaFoldDB" id="A0A0F6TDZ6"/>
<evidence type="ECO:0000313" key="4">
    <source>
        <dbReference type="EMBL" id="VEH06228.1"/>
    </source>
</evidence>
<dbReference type="Pfam" id="PF00550">
    <property type="entry name" value="PP-binding"/>
    <property type="match status" value="1"/>
</dbReference>
<evidence type="ECO:0000313" key="3">
    <source>
        <dbReference type="EMBL" id="AKE41981.1"/>
    </source>
</evidence>
<protein>
    <submittedName>
        <fullName evidence="3">Acyl carrier protein</fullName>
    </submittedName>
</protein>
<evidence type="ECO:0000256" key="1">
    <source>
        <dbReference type="SAM" id="MobiDB-lite"/>
    </source>
</evidence>
<dbReference type="EMBL" id="LR134377">
    <property type="protein sequence ID" value="VEH06228.1"/>
    <property type="molecule type" value="Genomic_DNA"/>
</dbReference>
<dbReference type="Proteomes" id="UP000033457">
    <property type="component" value="Chromosome"/>
</dbReference>
<dbReference type="PROSITE" id="PS50075">
    <property type="entry name" value="CARRIER"/>
    <property type="match status" value="1"/>
</dbReference>
<feature type="region of interest" description="Disordered" evidence="1">
    <location>
        <begin position="1"/>
        <end position="20"/>
    </location>
</feature>
<dbReference type="InterPro" id="IPR036736">
    <property type="entry name" value="ACP-like_sf"/>
</dbReference>
<organism evidence="3 5">
    <name type="scientific">Corynebacterium kutscheri</name>
    <dbReference type="NCBI Taxonomy" id="35755"/>
    <lineage>
        <taxon>Bacteria</taxon>
        <taxon>Bacillati</taxon>
        <taxon>Actinomycetota</taxon>
        <taxon>Actinomycetes</taxon>
        <taxon>Mycobacteriales</taxon>
        <taxon>Corynebacteriaceae</taxon>
        <taxon>Corynebacterium</taxon>
    </lineage>
</organism>
<sequence>MRSLSDQLAALQTDTTDKEESTAQRVIRLLAEITHTDAEKIIPEMSLSDAGIESLEKIELAIRIEQIFQVPAEPENYLNIDTIEQLIQLIDAG</sequence>
<accession>A0A0F6TDZ6</accession>
<reference evidence="4 6" key="2">
    <citation type="submission" date="2018-12" db="EMBL/GenBank/DDBJ databases">
        <authorList>
            <consortium name="Pathogen Informatics"/>
        </authorList>
    </citation>
    <scope>NUCLEOTIDE SEQUENCE [LARGE SCALE GENOMIC DNA]</scope>
    <source>
        <strain evidence="4 6">NCTC949</strain>
    </source>
</reference>
<dbReference type="Gene3D" id="1.10.1200.10">
    <property type="entry name" value="ACP-like"/>
    <property type="match status" value="1"/>
</dbReference>
<name>A0A0F6TDZ6_9CORY</name>
<dbReference type="RefSeq" id="WP_052735936.1">
    <property type="nucleotide sequence ID" value="NZ_CP011312.1"/>
</dbReference>
<dbReference type="SUPFAM" id="SSF47336">
    <property type="entry name" value="ACP-like"/>
    <property type="match status" value="1"/>
</dbReference>